<dbReference type="InterPro" id="IPR023346">
    <property type="entry name" value="Lysozyme-like_dom_sf"/>
</dbReference>
<evidence type="ECO:0000259" key="2">
    <source>
        <dbReference type="Pfam" id="PF01464"/>
    </source>
</evidence>
<feature type="domain" description="Transglycosylase SLT" evidence="2">
    <location>
        <begin position="13"/>
        <end position="144"/>
    </location>
</feature>
<dbReference type="EMBL" id="OMOJ01000003">
    <property type="protein sequence ID" value="SPF80104.1"/>
    <property type="molecule type" value="Genomic_DNA"/>
</dbReference>
<reference evidence="4" key="1">
    <citation type="submission" date="2018-03" db="EMBL/GenBank/DDBJ databases">
        <authorList>
            <person name="Rodrigo-Torres L."/>
            <person name="Arahal R. D."/>
            <person name="Lucena T."/>
        </authorList>
    </citation>
    <scope>NUCLEOTIDE SEQUENCE [LARGE SCALE GENOMIC DNA]</scope>
    <source>
        <strain evidence="4">CECT 8871</strain>
    </source>
</reference>
<comment type="similarity">
    <text evidence="1">Belongs to the virb1 family.</text>
</comment>
<proteinExistence type="inferred from homology"/>
<dbReference type="Gene3D" id="1.10.530.10">
    <property type="match status" value="1"/>
</dbReference>
<keyword evidence="4" id="KW-1185">Reference proteome</keyword>
<dbReference type="InterPro" id="IPR008258">
    <property type="entry name" value="Transglycosylase_SLT_dom_1"/>
</dbReference>
<evidence type="ECO:0000313" key="4">
    <source>
        <dbReference type="Proteomes" id="UP000244904"/>
    </source>
</evidence>
<organism evidence="3 4">
    <name type="scientific">Pseudoprimorskyibacter insulae</name>
    <dbReference type="NCBI Taxonomy" id="1695997"/>
    <lineage>
        <taxon>Bacteria</taxon>
        <taxon>Pseudomonadati</taxon>
        <taxon>Pseudomonadota</taxon>
        <taxon>Alphaproteobacteria</taxon>
        <taxon>Rhodobacterales</taxon>
        <taxon>Paracoccaceae</taxon>
        <taxon>Pseudoprimorskyibacter</taxon>
    </lineage>
</organism>
<gene>
    <name evidence="3" type="ORF">PRI8871_01906</name>
</gene>
<name>A0A2R8AW34_9RHOB</name>
<evidence type="ECO:0000256" key="1">
    <source>
        <dbReference type="ARBA" id="ARBA00009387"/>
    </source>
</evidence>
<evidence type="ECO:0000313" key="3">
    <source>
        <dbReference type="EMBL" id="SPF80104.1"/>
    </source>
</evidence>
<dbReference type="Pfam" id="PF01464">
    <property type="entry name" value="SLT"/>
    <property type="match status" value="1"/>
</dbReference>
<protein>
    <recommendedName>
        <fullName evidence="2">Transglycosylase SLT domain-containing protein</fullName>
    </recommendedName>
</protein>
<accession>A0A2R8AW34</accession>
<sequence length="252" mass="27796">MARTDDCETLAELAAEERGIPDGLLSAIARTETGYSKDGQGRRAWPWTLNQGGRSYYFETRGQAEAKLNELLAKGVRNVDVGCMQINYRWHGEQFSSPEAMLDPAINVSYGALFLERLHKQSGSWDTATRHYHSSEVTRGKAYQKRVETALGNIQSAPMPAPKAPETQPIQLASLQQVTKVEDTGVMPLISVPKSATIQGNLILPEGTVPKLVRKSSVARHIPATSAAKKLQQSQWVTRIQRDLNNQNSAVE</sequence>
<dbReference type="AlphaFoldDB" id="A0A2R8AW34"/>
<dbReference type="Proteomes" id="UP000244904">
    <property type="component" value="Unassembled WGS sequence"/>
</dbReference>
<dbReference type="SUPFAM" id="SSF53955">
    <property type="entry name" value="Lysozyme-like"/>
    <property type="match status" value="1"/>
</dbReference>